<dbReference type="AlphaFoldDB" id="X1T2K8"/>
<gene>
    <name evidence="1" type="ORF">S12H4_24822</name>
</gene>
<proteinExistence type="predicted"/>
<organism evidence="1">
    <name type="scientific">marine sediment metagenome</name>
    <dbReference type="NCBI Taxonomy" id="412755"/>
    <lineage>
        <taxon>unclassified sequences</taxon>
        <taxon>metagenomes</taxon>
        <taxon>ecological metagenomes</taxon>
    </lineage>
</organism>
<sequence>MTPNTVPGILDAILDPLASIQEQVQAALDLARQNKLPGPFIDTI</sequence>
<name>X1T2K8_9ZZZZ</name>
<feature type="non-terminal residue" evidence="1">
    <location>
        <position position="44"/>
    </location>
</feature>
<accession>X1T2K8</accession>
<reference evidence="1" key="1">
    <citation type="journal article" date="2014" name="Front. Microbiol.">
        <title>High frequency of phylogenetically diverse reductive dehalogenase-homologous genes in deep subseafloor sedimentary metagenomes.</title>
        <authorList>
            <person name="Kawai M."/>
            <person name="Futagami T."/>
            <person name="Toyoda A."/>
            <person name="Takaki Y."/>
            <person name="Nishi S."/>
            <person name="Hori S."/>
            <person name="Arai W."/>
            <person name="Tsubouchi T."/>
            <person name="Morono Y."/>
            <person name="Uchiyama I."/>
            <person name="Ito T."/>
            <person name="Fujiyama A."/>
            <person name="Inagaki F."/>
            <person name="Takami H."/>
        </authorList>
    </citation>
    <scope>NUCLEOTIDE SEQUENCE</scope>
    <source>
        <strain evidence="1">Expedition CK06-06</strain>
    </source>
</reference>
<dbReference type="EMBL" id="BARW01013619">
    <property type="protein sequence ID" value="GAI81850.1"/>
    <property type="molecule type" value="Genomic_DNA"/>
</dbReference>
<comment type="caution">
    <text evidence="1">The sequence shown here is derived from an EMBL/GenBank/DDBJ whole genome shotgun (WGS) entry which is preliminary data.</text>
</comment>
<protein>
    <submittedName>
        <fullName evidence="1">Uncharacterized protein</fullName>
    </submittedName>
</protein>
<evidence type="ECO:0000313" key="1">
    <source>
        <dbReference type="EMBL" id="GAI81850.1"/>
    </source>
</evidence>